<feature type="compositionally biased region" description="Basic and acidic residues" evidence="1">
    <location>
        <begin position="254"/>
        <end position="271"/>
    </location>
</feature>
<organism evidence="2 3">
    <name type="scientific">Helicostylum pulchrum</name>
    <dbReference type="NCBI Taxonomy" id="562976"/>
    <lineage>
        <taxon>Eukaryota</taxon>
        <taxon>Fungi</taxon>
        <taxon>Fungi incertae sedis</taxon>
        <taxon>Mucoromycota</taxon>
        <taxon>Mucoromycotina</taxon>
        <taxon>Mucoromycetes</taxon>
        <taxon>Mucorales</taxon>
        <taxon>Mucorineae</taxon>
        <taxon>Mucoraceae</taxon>
        <taxon>Helicostylum</taxon>
    </lineage>
</organism>
<feature type="region of interest" description="Disordered" evidence="1">
    <location>
        <begin position="241"/>
        <end position="271"/>
    </location>
</feature>
<keyword evidence="3" id="KW-1185">Reference proteome</keyword>
<reference evidence="2 3" key="1">
    <citation type="submission" date="2024-04" db="EMBL/GenBank/DDBJ databases">
        <title>genome sequences of Mucor flavus KT1a and Helicostylum pulchrum KT1b strains isolation_sourced from the surface of a dry-aged beef.</title>
        <authorList>
            <person name="Toyotome T."/>
            <person name="Hosono M."/>
            <person name="Torimaru M."/>
            <person name="Fukuda K."/>
            <person name="Mikami N."/>
        </authorList>
    </citation>
    <scope>NUCLEOTIDE SEQUENCE [LARGE SCALE GENOMIC DNA]</scope>
    <source>
        <strain evidence="2 3">KT1b</strain>
    </source>
</reference>
<accession>A0ABP9YCS4</accession>
<evidence type="ECO:0000313" key="2">
    <source>
        <dbReference type="EMBL" id="GAA5804763.1"/>
    </source>
</evidence>
<evidence type="ECO:0000313" key="3">
    <source>
        <dbReference type="Proteomes" id="UP001476247"/>
    </source>
</evidence>
<evidence type="ECO:0000256" key="1">
    <source>
        <dbReference type="SAM" id="MobiDB-lite"/>
    </source>
</evidence>
<protein>
    <submittedName>
        <fullName evidence="2">Uncharacterized protein</fullName>
    </submittedName>
</protein>
<sequence>MSQAILEDKRVIDIIVSGVIGDQAKDMYALHNGEWIDGHRPDVTYAPITSLSSSLPLIVVQVQNVIDKPFIHRLQKYCNRLCESFDNIEPIVLTICLGAIGYELAQDFKDTDKCSFVKTSPSAYWARRHFIMSPATIDGRLNKPLKPLLVLGYVFMEQKFSLLDLELRNDETAKLIYSITEEVLDREKRPHDAIVEVCRNIAYHFKRTLEATNEDESPYLRTIEYAKAGKAYTEACLDKYKTQRPESSVQEPSEPPKDAEMLSDEPERKKK</sequence>
<comment type="caution">
    <text evidence="2">The sequence shown here is derived from an EMBL/GenBank/DDBJ whole genome shotgun (WGS) entry which is preliminary data.</text>
</comment>
<dbReference type="Proteomes" id="UP001476247">
    <property type="component" value="Unassembled WGS sequence"/>
</dbReference>
<dbReference type="EMBL" id="BAABUJ010000038">
    <property type="protein sequence ID" value="GAA5804763.1"/>
    <property type="molecule type" value="Genomic_DNA"/>
</dbReference>
<proteinExistence type="predicted"/>
<gene>
    <name evidence="2" type="ORF">HPULCUR_010270</name>
</gene>
<name>A0ABP9YCS4_9FUNG</name>